<organism evidence="1 2">
    <name type="scientific">Macrolepiota fuliginosa MF-IS2</name>
    <dbReference type="NCBI Taxonomy" id="1400762"/>
    <lineage>
        <taxon>Eukaryota</taxon>
        <taxon>Fungi</taxon>
        <taxon>Dikarya</taxon>
        <taxon>Basidiomycota</taxon>
        <taxon>Agaricomycotina</taxon>
        <taxon>Agaricomycetes</taxon>
        <taxon>Agaricomycetidae</taxon>
        <taxon>Agaricales</taxon>
        <taxon>Agaricineae</taxon>
        <taxon>Agaricaceae</taxon>
        <taxon>Macrolepiota</taxon>
    </lineage>
</organism>
<name>A0A9P5X4T2_9AGAR</name>
<reference evidence="1" key="1">
    <citation type="submission" date="2020-11" db="EMBL/GenBank/DDBJ databases">
        <authorList>
            <consortium name="DOE Joint Genome Institute"/>
            <person name="Ahrendt S."/>
            <person name="Riley R."/>
            <person name="Andreopoulos W."/>
            <person name="Labutti K."/>
            <person name="Pangilinan J."/>
            <person name="Ruiz-Duenas F.J."/>
            <person name="Barrasa J.M."/>
            <person name="Sanchez-Garcia M."/>
            <person name="Camarero S."/>
            <person name="Miyauchi S."/>
            <person name="Serrano A."/>
            <person name="Linde D."/>
            <person name="Babiker R."/>
            <person name="Drula E."/>
            <person name="Ayuso-Fernandez I."/>
            <person name="Pacheco R."/>
            <person name="Padilla G."/>
            <person name="Ferreira P."/>
            <person name="Barriuso J."/>
            <person name="Kellner H."/>
            <person name="Castanera R."/>
            <person name="Alfaro M."/>
            <person name="Ramirez L."/>
            <person name="Pisabarro A.G."/>
            <person name="Kuo A."/>
            <person name="Tritt A."/>
            <person name="Lipzen A."/>
            <person name="He G."/>
            <person name="Yan M."/>
            <person name="Ng V."/>
            <person name="Cullen D."/>
            <person name="Martin F."/>
            <person name="Rosso M.-N."/>
            <person name="Henrissat B."/>
            <person name="Hibbett D."/>
            <person name="Martinez A.T."/>
            <person name="Grigoriev I.V."/>
        </authorList>
    </citation>
    <scope>NUCLEOTIDE SEQUENCE</scope>
    <source>
        <strain evidence="1">MF-IS2</strain>
    </source>
</reference>
<sequence>MPSNFLRTQPYYEVDLKLLDYLWAVADPLAPLEPASFPIDLRRRAKYPFPYENVYFLLGHGSKSCLVCVTFEIGRWSEGILSLGPWPTRFRGKSRIYKGVDWKKARRCGDTYQASVGSAVGPLVAE</sequence>
<proteinExistence type="predicted"/>
<dbReference type="AlphaFoldDB" id="A0A9P5X4T2"/>
<dbReference type="EMBL" id="MU151364">
    <property type="protein sequence ID" value="KAF9444574.1"/>
    <property type="molecule type" value="Genomic_DNA"/>
</dbReference>
<evidence type="ECO:0000313" key="2">
    <source>
        <dbReference type="Proteomes" id="UP000807342"/>
    </source>
</evidence>
<accession>A0A9P5X4T2</accession>
<comment type="caution">
    <text evidence="1">The sequence shown here is derived from an EMBL/GenBank/DDBJ whole genome shotgun (WGS) entry which is preliminary data.</text>
</comment>
<keyword evidence="2" id="KW-1185">Reference proteome</keyword>
<protein>
    <submittedName>
        <fullName evidence="1">Uncharacterized protein</fullName>
    </submittedName>
</protein>
<evidence type="ECO:0000313" key="1">
    <source>
        <dbReference type="EMBL" id="KAF9444574.1"/>
    </source>
</evidence>
<dbReference type="Proteomes" id="UP000807342">
    <property type="component" value="Unassembled WGS sequence"/>
</dbReference>
<gene>
    <name evidence="1" type="ORF">P691DRAFT_786497</name>
</gene>